<organism evidence="1 2">
    <name type="scientific">Oscillatoria acuminata PCC 6304</name>
    <dbReference type="NCBI Taxonomy" id="56110"/>
    <lineage>
        <taxon>Bacteria</taxon>
        <taxon>Bacillati</taxon>
        <taxon>Cyanobacteriota</taxon>
        <taxon>Cyanophyceae</taxon>
        <taxon>Oscillatoriophycideae</taxon>
        <taxon>Oscillatoriales</taxon>
        <taxon>Oscillatoriaceae</taxon>
        <taxon>Oscillatoria</taxon>
    </lineage>
</organism>
<dbReference type="EMBL" id="CP003608">
    <property type="protein sequence ID" value="AFY85478.1"/>
    <property type="molecule type" value="Genomic_DNA"/>
</dbReference>
<protein>
    <submittedName>
        <fullName evidence="1">Uncharacterized protein</fullName>
    </submittedName>
</protein>
<dbReference type="KEGG" id="oac:Oscil6304_6018"/>
<evidence type="ECO:0000313" key="1">
    <source>
        <dbReference type="EMBL" id="AFY85478.1"/>
    </source>
</evidence>
<name>K9TSU2_9CYAN</name>
<dbReference type="Proteomes" id="UP000010367">
    <property type="component" value="Plasmid pOSCIL6304.01"/>
</dbReference>
<keyword evidence="2" id="KW-1185">Reference proteome</keyword>
<proteinExistence type="predicted"/>
<dbReference type="AlphaFoldDB" id="K9TSU2"/>
<evidence type="ECO:0000313" key="2">
    <source>
        <dbReference type="Proteomes" id="UP000010367"/>
    </source>
</evidence>
<gene>
    <name evidence="1" type="ORF">Oscil6304_6018</name>
</gene>
<accession>K9TSU2</accession>
<reference evidence="1 2" key="1">
    <citation type="submission" date="2012-06" db="EMBL/GenBank/DDBJ databases">
        <title>Finished plasmid 1 of genome of Oscillatoria acuminata PCC 6304.</title>
        <authorList>
            <consortium name="US DOE Joint Genome Institute"/>
            <person name="Gugger M."/>
            <person name="Coursin T."/>
            <person name="Rippka R."/>
            <person name="Tandeau De Marsac N."/>
            <person name="Huntemann M."/>
            <person name="Wei C.-L."/>
            <person name="Han J."/>
            <person name="Detter J.C."/>
            <person name="Han C."/>
            <person name="Tapia R."/>
            <person name="Davenport K."/>
            <person name="Daligault H."/>
            <person name="Erkkila T."/>
            <person name="Gu W."/>
            <person name="Munk A.C.C."/>
            <person name="Teshima H."/>
            <person name="Xu Y."/>
            <person name="Chain P."/>
            <person name="Chen A."/>
            <person name="Krypides N."/>
            <person name="Mavromatis K."/>
            <person name="Markowitz V."/>
            <person name="Szeto E."/>
            <person name="Ivanova N."/>
            <person name="Mikhailova N."/>
            <person name="Ovchinnikova G."/>
            <person name="Pagani I."/>
            <person name="Pati A."/>
            <person name="Goodwin L."/>
            <person name="Peters L."/>
            <person name="Pitluck S."/>
            <person name="Woyke T."/>
            <person name="Kerfeld C."/>
        </authorList>
    </citation>
    <scope>NUCLEOTIDE SEQUENCE [LARGE SCALE GENOMIC DNA]</scope>
    <source>
        <strain evidence="1 2">PCC 6304</strain>
        <plasmid evidence="2">Plasmid pOSCIL6304.01</plasmid>
    </source>
</reference>
<dbReference type="InParanoid" id="K9TSU2"/>
<sequence>MHNQSTQWRSNPLFQGNALRYGLDFWEDWQIIEVEFIRAKEGEIFKAGRATITVAMPNDFVKAL</sequence>
<keyword evidence="1" id="KW-0614">Plasmid</keyword>
<dbReference type="HOGENOM" id="CLU_2863480_0_0_3"/>
<dbReference type="RefSeq" id="WP_015163257.1">
    <property type="nucleotide sequence ID" value="NC_019700.1"/>
</dbReference>
<geneLocation type="plasmid" evidence="1 2">
    <name>pOSCIL6304.01</name>
</geneLocation>